<sequence>MLLKGKKALVTGSSRGIGKEVVRRFIEEGAEVWGLCTKPSASKAEMEAFAKEKGSVFHEIYADCGNAEGLTETVKKALEESGGFDILVNNAGITRDGLSFRMKLSDWEDVLRVNLTGVFVASQIVSSDMIRKRAGSIINMTSIVGLHGQGGQVNYSASKAGLIGFTKSLAKETAGRGVRVNAIAPGYIETDMTAAVNEEMRKAWVEGIPLKRAGQPLDIANAAVFLASDLSLYITAQVLGVDGGLGA</sequence>
<dbReference type="NCBIfam" id="TIGR01830">
    <property type="entry name" value="3oxo_ACP_reduc"/>
    <property type="match status" value="1"/>
</dbReference>
<dbReference type="NCBIfam" id="NF005559">
    <property type="entry name" value="PRK07231.1"/>
    <property type="match status" value="1"/>
</dbReference>
<dbReference type="RefSeq" id="WP_002692642.1">
    <property type="nucleotide sequence ID" value="NZ_CM001797.1"/>
</dbReference>
<keyword evidence="4 5" id="KW-0521">NADP</keyword>
<keyword evidence="5" id="KW-0444">Lipid biosynthesis</keyword>
<dbReference type="InterPro" id="IPR050259">
    <property type="entry name" value="SDR"/>
</dbReference>
<proteinExistence type="inferred from homology"/>
<dbReference type="GO" id="GO:0004316">
    <property type="term" value="F:3-oxoacyl-[acyl-carrier-protein] reductase (NADPH) activity"/>
    <property type="evidence" value="ECO:0007669"/>
    <property type="project" value="UniProtKB-UniRule"/>
</dbReference>
<dbReference type="PROSITE" id="PS00061">
    <property type="entry name" value="ADH_SHORT"/>
    <property type="match status" value="1"/>
</dbReference>
<comment type="caution">
    <text evidence="7">The sequence shown here is derived from an EMBL/GenBank/DDBJ whole genome shotgun (WGS) entry which is preliminary data.</text>
</comment>
<dbReference type="SUPFAM" id="SSF51735">
    <property type="entry name" value="NAD(P)-binding Rossmann-fold domains"/>
    <property type="match status" value="1"/>
</dbReference>
<feature type="binding site" evidence="4">
    <location>
        <begin position="155"/>
        <end position="159"/>
    </location>
    <ligand>
        <name>NADP(+)</name>
        <dbReference type="ChEBI" id="CHEBI:58349"/>
    </ligand>
</feature>
<protein>
    <recommendedName>
        <fullName evidence="5">3-oxoacyl-[acyl-carrier-protein] reductase</fullName>
        <ecNumber evidence="5">1.1.1.100</ecNumber>
    </recommendedName>
</protein>
<feature type="domain" description="Ketoreductase" evidence="6">
    <location>
        <begin position="6"/>
        <end position="186"/>
    </location>
</feature>
<name>A0A0F6MLN7_TREDN</name>
<comment type="pathway">
    <text evidence="5">Lipid metabolism; fatty acid biosynthesis.</text>
</comment>
<feature type="binding site" evidence="4">
    <location>
        <position position="188"/>
    </location>
    <ligand>
        <name>NADP(+)</name>
        <dbReference type="ChEBI" id="CHEBI:58349"/>
    </ligand>
</feature>
<dbReference type="PRINTS" id="PR00081">
    <property type="entry name" value="GDHRDH"/>
</dbReference>
<feature type="binding site" evidence="4">
    <location>
        <position position="90"/>
    </location>
    <ligand>
        <name>NADP(+)</name>
        <dbReference type="ChEBI" id="CHEBI:58349"/>
    </ligand>
</feature>
<evidence type="ECO:0000256" key="1">
    <source>
        <dbReference type="ARBA" id="ARBA00006484"/>
    </source>
</evidence>
<dbReference type="EMBL" id="AGDY01000009">
    <property type="protein sequence ID" value="EMB20279.1"/>
    <property type="molecule type" value="Genomic_DNA"/>
</dbReference>
<dbReference type="InterPro" id="IPR057326">
    <property type="entry name" value="KR_dom"/>
</dbReference>
<dbReference type="EC" id="1.1.1.100" evidence="5"/>
<evidence type="ECO:0000313" key="7">
    <source>
        <dbReference type="EMBL" id="EMB20279.1"/>
    </source>
</evidence>
<dbReference type="InterPro" id="IPR020904">
    <property type="entry name" value="Sc_DH/Rdtase_CS"/>
</dbReference>
<feature type="binding site" evidence="4">
    <location>
        <position position="37"/>
    </location>
    <ligand>
        <name>NADP(+)</name>
        <dbReference type="ChEBI" id="CHEBI:58349"/>
    </ligand>
</feature>
<dbReference type="FunFam" id="3.40.50.720:FF:000173">
    <property type="entry name" value="3-oxoacyl-[acyl-carrier protein] reductase"/>
    <property type="match status" value="1"/>
</dbReference>
<keyword evidence="5" id="KW-0275">Fatty acid biosynthesis</keyword>
<evidence type="ECO:0000259" key="6">
    <source>
        <dbReference type="SMART" id="SM00822"/>
    </source>
</evidence>
<evidence type="ECO:0000256" key="2">
    <source>
        <dbReference type="ARBA" id="ARBA00023002"/>
    </source>
</evidence>
<dbReference type="Gene3D" id="3.40.50.720">
    <property type="entry name" value="NAD(P)-binding Rossmann-like Domain"/>
    <property type="match status" value="1"/>
</dbReference>
<dbReference type="InterPro" id="IPR036291">
    <property type="entry name" value="NAD(P)-bd_dom_sf"/>
</dbReference>
<feature type="active site" description="Proton acceptor" evidence="3">
    <location>
        <position position="155"/>
    </location>
</feature>
<dbReference type="InterPro" id="IPR002347">
    <property type="entry name" value="SDR_fam"/>
</dbReference>
<dbReference type="InterPro" id="IPR011284">
    <property type="entry name" value="3oxo_ACP_reduc"/>
</dbReference>
<comment type="subunit">
    <text evidence="5">Homotetramer.</text>
</comment>
<dbReference type="AlphaFoldDB" id="A0A0F6MLN7"/>
<dbReference type="PATRIC" id="fig|999434.4.peg.1804"/>
<dbReference type="GO" id="GO:0006633">
    <property type="term" value="P:fatty acid biosynthetic process"/>
    <property type="evidence" value="ECO:0007669"/>
    <property type="project" value="UniProtKB-UniPathway"/>
</dbReference>
<gene>
    <name evidence="7" type="ORF">HMPREF9723_01739</name>
</gene>
<evidence type="ECO:0000256" key="3">
    <source>
        <dbReference type="PIRSR" id="PIRSR611284-1"/>
    </source>
</evidence>
<dbReference type="NCBIfam" id="NF009466">
    <property type="entry name" value="PRK12826.1-2"/>
    <property type="match status" value="1"/>
</dbReference>
<comment type="similarity">
    <text evidence="1 5">Belongs to the short-chain dehydrogenases/reductases (SDR) family.</text>
</comment>
<accession>A0A0F6MLN7</accession>
<feature type="binding site" evidence="4">
    <location>
        <begin position="12"/>
        <end position="15"/>
    </location>
    <ligand>
        <name>NADP(+)</name>
        <dbReference type="ChEBI" id="CHEBI:58349"/>
    </ligand>
</feature>
<dbReference type="Proteomes" id="UP000011701">
    <property type="component" value="Chromosome"/>
</dbReference>
<organism evidence="7">
    <name type="scientific">Treponema denticola OTK</name>
    <dbReference type="NCBI Taxonomy" id="999434"/>
    <lineage>
        <taxon>Bacteria</taxon>
        <taxon>Pseudomonadati</taxon>
        <taxon>Spirochaetota</taxon>
        <taxon>Spirochaetia</taxon>
        <taxon>Spirochaetales</taxon>
        <taxon>Treponemataceae</taxon>
        <taxon>Treponema</taxon>
    </lineage>
</organism>
<keyword evidence="5" id="KW-0276">Fatty acid metabolism</keyword>
<dbReference type="HOGENOM" id="CLU_010194_1_3_12"/>
<comment type="function">
    <text evidence="5">Catalyzes the NADPH-dependent reduction of beta-ketoacyl-ACP substrates to beta-hydroxyacyl-ACP products, the first reductive step in the elongation cycle of fatty acid biosynthesis.</text>
</comment>
<dbReference type="PANTHER" id="PTHR42879">
    <property type="entry name" value="3-OXOACYL-(ACYL-CARRIER-PROTEIN) REDUCTASE"/>
    <property type="match status" value="1"/>
</dbReference>
<keyword evidence="5" id="KW-0443">Lipid metabolism</keyword>
<evidence type="ECO:0000256" key="5">
    <source>
        <dbReference type="RuleBase" id="RU366074"/>
    </source>
</evidence>
<reference evidence="7" key="1">
    <citation type="submission" date="2012-01" db="EMBL/GenBank/DDBJ databases">
        <title>The Genome Sequence of Treponema denticola OTK.</title>
        <authorList>
            <consortium name="The Broad Institute Genome Sequencing Platform"/>
            <person name="Earl A."/>
            <person name="Ward D."/>
            <person name="Feldgarden M."/>
            <person name="Gevers D."/>
            <person name="Blanton J.M."/>
            <person name="Fenno C.J."/>
            <person name="Baranova O.V."/>
            <person name="Mathney J."/>
            <person name="Dewhirst F.E."/>
            <person name="Izard J."/>
            <person name="Young S.K."/>
            <person name="Zeng Q."/>
            <person name="Gargeya S."/>
            <person name="Fitzgerald M."/>
            <person name="Haas B."/>
            <person name="Abouelleil A."/>
            <person name="Alvarado L."/>
            <person name="Arachchi H.M."/>
            <person name="Berlin A."/>
            <person name="Chapman S.B."/>
            <person name="Gearin G."/>
            <person name="Goldberg J."/>
            <person name="Griggs A."/>
            <person name="Gujja S."/>
            <person name="Hansen M."/>
            <person name="Heiman D."/>
            <person name="Howarth C."/>
            <person name="Larimer J."/>
            <person name="Lui A."/>
            <person name="MacDonald P.J.P."/>
            <person name="McCowen C."/>
            <person name="Montmayeur A."/>
            <person name="Murphy C."/>
            <person name="Neiman D."/>
            <person name="Pearson M."/>
            <person name="Priest M."/>
            <person name="Roberts A."/>
            <person name="Saif S."/>
            <person name="Shea T."/>
            <person name="Sisk P."/>
            <person name="Stolte C."/>
            <person name="Sykes S."/>
            <person name="Wortman J."/>
            <person name="Nusbaum C."/>
            <person name="Birren B."/>
        </authorList>
    </citation>
    <scope>NUCLEOTIDE SEQUENCE [LARGE SCALE GENOMIC DNA]</scope>
    <source>
        <strain evidence="7">OTK</strain>
    </source>
</reference>
<comment type="catalytic activity">
    <reaction evidence="5">
        <text>a (3R)-hydroxyacyl-[ACP] + NADP(+) = a 3-oxoacyl-[ACP] + NADPH + H(+)</text>
        <dbReference type="Rhea" id="RHEA:17397"/>
        <dbReference type="Rhea" id="RHEA-COMP:9916"/>
        <dbReference type="Rhea" id="RHEA-COMP:9945"/>
        <dbReference type="ChEBI" id="CHEBI:15378"/>
        <dbReference type="ChEBI" id="CHEBI:57783"/>
        <dbReference type="ChEBI" id="CHEBI:58349"/>
        <dbReference type="ChEBI" id="CHEBI:78776"/>
        <dbReference type="ChEBI" id="CHEBI:78827"/>
        <dbReference type="EC" id="1.1.1.100"/>
    </reaction>
</comment>
<dbReference type="PRINTS" id="PR00080">
    <property type="entry name" value="SDRFAMILY"/>
</dbReference>
<dbReference type="UniPathway" id="UPA00094"/>
<keyword evidence="2 5" id="KW-0560">Oxidoreductase</keyword>
<evidence type="ECO:0000256" key="4">
    <source>
        <dbReference type="PIRSR" id="PIRSR611284-2"/>
    </source>
</evidence>
<dbReference type="GO" id="GO:0051287">
    <property type="term" value="F:NAD binding"/>
    <property type="evidence" value="ECO:0007669"/>
    <property type="project" value="UniProtKB-UniRule"/>
</dbReference>
<dbReference type="SMART" id="SM00822">
    <property type="entry name" value="PKS_KR"/>
    <property type="match status" value="1"/>
</dbReference>
<dbReference type="Pfam" id="PF13561">
    <property type="entry name" value="adh_short_C2"/>
    <property type="match status" value="1"/>
</dbReference>
<dbReference type="PANTHER" id="PTHR42879:SF2">
    <property type="entry name" value="3-OXOACYL-[ACYL-CARRIER-PROTEIN] REDUCTASE FABG"/>
    <property type="match status" value="1"/>
</dbReference>